<gene>
    <name evidence="1" type="ORF">MAR_038512</name>
</gene>
<organism evidence="1 2">
    <name type="scientific">Mya arenaria</name>
    <name type="common">Soft-shell clam</name>
    <dbReference type="NCBI Taxonomy" id="6604"/>
    <lineage>
        <taxon>Eukaryota</taxon>
        <taxon>Metazoa</taxon>
        <taxon>Spiralia</taxon>
        <taxon>Lophotrochozoa</taxon>
        <taxon>Mollusca</taxon>
        <taxon>Bivalvia</taxon>
        <taxon>Autobranchia</taxon>
        <taxon>Heteroconchia</taxon>
        <taxon>Euheterodonta</taxon>
        <taxon>Imparidentia</taxon>
        <taxon>Neoheterodontei</taxon>
        <taxon>Myida</taxon>
        <taxon>Myoidea</taxon>
        <taxon>Myidae</taxon>
        <taxon>Mya</taxon>
    </lineage>
</organism>
<keyword evidence="2" id="KW-1185">Reference proteome</keyword>
<feature type="non-terminal residue" evidence="1">
    <location>
        <position position="147"/>
    </location>
</feature>
<dbReference type="Proteomes" id="UP001164746">
    <property type="component" value="Chromosome 13"/>
</dbReference>
<name>A0ABY7FRI4_MYAAR</name>
<reference evidence="1" key="1">
    <citation type="submission" date="2022-11" db="EMBL/GenBank/DDBJ databases">
        <title>Centuries of genome instability and evolution in soft-shell clam transmissible cancer (bioRxiv).</title>
        <authorList>
            <person name="Hart S.F.M."/>
            <person name="Yonemitsu M.A."/>
            <person name="Giersch R.M."/>
            <person name="Beal B.F."/>
            <person name="Arriagada G."/>
            <person name="Davis B.W."/>
            <person name="Ostrander E.A."/>
            <person name="Goff S.P."/>
            <person name="Metzger M.J."/>
        </authorList>
    </citation>
    <scope>NUCLEOTIDE SEQUENCE</scope>
    <source>
        <strain evidence="1">MELC-2E11</strain>
        <tissue evidence="1">Siphon/mantle</tissue>
    </source>
</reference>
<evidence type="ECO:0000313" key="2">
    <source>
        <dbReference type="Proteomes" id="UP001164746"/>
    </source>
</evidence>
<dbReference type="EMBL" id="CP111024">
    <property type="protein sequence ID" value="WAR24843.1"/>
    <property type="molecule type" value="Genomic_DNA"/>
</dbReference>
<proteinExistence type="predicted"/>
<evidence type="ECO:0000313" key="1">
    <source>
        <dbReference type="EMBL" id="WAR24843.1"/>
    </source>
</evidence>
<sequence length="147" mass="16108">NWKGLQEQVGKCPQSSQAGACLLQKNIKKGTGGGSPSRSPSINSKMAVESATVNSTKYAGTVEGVATKLECSYDIRMCLSKPLRKEVINNLVSGSGKENKILRNGQISSTKMTTEDINKMQYSFFQKQNKLADVQIRSFTAMETFFK</sequence>
<protein>
    <submittedName>
        <fullName evidence="1">Uncharacterized protein</fullName>
    </submittedName>
</protein>
<accession>A0ABY7FRI4</accession>